<dbReference type="Gene3D" id="1.10.287.950">
    <property type="entry name" value="Methyl-accepting chemotaxis protein"/>
    <property type="match status" value="1"/>
</dbReference>
<dbReference type="Pfam" id="PF00072">
    <property type="entry name" value="Response_reg"/>
    <property type="match status" value="2"/>
</dbReference>
<dbReference type="InterPro" id="IPR036890">
    <property type="entry name" value="HATPase_C_sf"/>
</dbReference>
<sequence length="1925" mass="212010">MSEQEQRSNDSLDVLDEKQLLQVLLAFKKGDFSVRMPYDLNGMPGKIADTLNDILDMQENVVQEVQTVERVVGKEGNTNRRFMCRSTGGSWNAFNDSLNNLISDLIQPTSEMVRVINAVAQGDLSQKVELEFEGRALTGEFLRTANNINRMVNQLGTFAAEVTRVAREVGTEGILGGQAEVTDVSGTWRDLTESVNNMASNLTDQVRNIADVTTAVAKGDLSRKITVNAKGEFLELKNTINTMVDQLSTFASEVTRVAREVGTEGKLGGQADVKGVSGTWYDLTESVNDMASNLTNQVRNIAVVTTAVANGDLSKKITEEAQGEILELKNTINTMVDQLSTFGSEVTRVAREVGTEGILGGQADVKGVSGTWRDLTESVNYMATNLTNQVRNIAEVTTAVATGDLSKKIAVDAKGEILQLKSTINTMVDQLSTFASEVTRVAREVSNDGKLGGRADVKGVSGTWKDLTDSVNYMASTLTDQVRNIAEVTTAVAKGDLSKQITVNATGEILELKNTINTMVDQLSTFASEVTRVAREVGTEGKLGGQANVKGVSGTWKDLTESVNDMASNLTNQVRNIAVVTTAVANGDLSKKITEDVQGEILELKNTINTMVDQLSTFASEVTRVAREVGTDGRLGGQAQVKGVAGTWKDLTESVNDMASNLTDQVRNIADVTTAVAKGDLSLKITVDVKGEMLQLKSTINTMVDQLSNFASEVTRVAREVGTEGKLGGQADVKGVSGTWKDLTDTVNYMTGNLTSQVRNIAAVTTAVANGDLSKKITIDVKGELLELKETINTMVDQLSSFASEVTRVAREVGTDGKLGGQAHVNGVGGIWKDLTDNVNIMATNLTNQVRGIAKVVTAVANGNLKQKLMVDAAGEIYDLSETINNMIDTLDTFADQVTTVAREVGAEGKLGGQAHVPGAAGTWRDLTDNVNYMASTLTTQVRQITNVATAVTKGDLSRTIDVIAAGEVGTLKDNINEMIRNLKETTRINTEQDWLKTNLARFSRLLQGQRDLYEVCRMIMSELAPLVSMQHGVFYMNEANGEEQVLRMFSSYAYQQRKHLSNEFRMGEGLVGQCLIEKQRILLTNVPEDYVMIGSGLGEAAPLNIVLLPIMFEDQVLAVMELASFRRFTEIDIAFLDQLTESIGIVLNTMQANMRTEELLSQSQSLAEELKKQQEELQHTNDELEDKAKLLVIQKAEVESKNNEVEQAKRFLEEKAEQLALTSRYKSEFLANMSHELRTPLNSLLLLAEQLSENPDHNLTDDQVKFARTIHDSGLDLLNLINDILDLSKIESGTITPDFTEMKLTEITDNMERTFRHIAQDKKIDFKIKAEKALPESIISDSKRLQQILKNLLSNAFKFTEKGEVVLLMRRASSGWSQDNELLNRARMVLAFSVGDTGIGISEDKQQIIFEAFQQADGSTNREYGGTGLGLAISREIAGMLGGEITLFSVVNVGSTFTLFLPVDLDPAMLEAAAAYVPEVIDVPAAQPKKYEYDRFDTTQLVDDRANIEAGDRVFLIVEDDMKFNEILLDMLHRKGLKAIITPKGNKAVALAKRYNPVAITLDLRLEDMNGSSVLDQLKDDIELRHIPVTVMTIEDDATELLQKGVFDFLCKPIKNEDLENAIDKLNAFGTKPFQQLLVGMSDSERRRQTVDLVKNSDIKVSATDTGRKALNQLKSKDFDCVLVDTDLPDMGPAQFVREMQKNAKNKYKPVLINRTEKLTKEEEDDLEELRSIAVIKEVKSPIQIVDETMLFLHRKLENLNDSQRDILIKKHQSNEMIDSKKVLIVDDDIRNIFALTTILERQNMKVISAENGHDAIEILEQMPDINIVLMDIMMPVMDGYATMREIRRRPQFQDLPIIALTAKAMKGDREQCLEAGASDYITKPVNSAQLLAMLRDWFLAQDGLQPSPAELPGSEPFGWMKGQ</sequence>
<feature type="domain" description="Response regulatory" evidence="17">
    <location>
        <begin position="1515"/>
        <end position="1628"/>
    </location>
</feature>
<dbReference type="EMBL" id="CP026520">
    <property type="protein sequence ID" value="QAV21383.1"/>
    <property type="molecule type" value="Genomic_DNA"/>
</dbReference>
<keyword evidence="12" id="KW-0472">Membrane</keyword>
<dbReference type="SUPFAM" id="SSF55781">
    <property type="entry name" value="GAF domain-like"/>
    <property type="match status" value="1"/>
</dbReference>
<dbReference type="CDD" id="cd17546">
    <property type="entry name" value="REC_hyHK_CKI1_RcsC-like"/>
    <property type="match status" value="1"/>
</dbReference>
<dbReference type="Pfam" id="PF00512">
    <property type="entry name" value="HisKA"/>
    <property type="match status" value="1"/>
</dbReference>
<evidence type="ECO:0000259" key="18">
    <source>
        <dbReference type="PROSITE" id="PS50885"/>
    </source>
</evidence>
<feature type="domain" description="HAMP" evidence="18">
    <location>
        <begin position="752"/>
        <end position="804"/>
    </location>
</feature>
<evidence type="ECO:0000256" key="14">
    <source>
        <dbReference type="PROSITE-ProRule" id="PRU00169"/>
    </source>
</evidence>
<dbReference type="SMART" id="SM00448">
    <property type="entry name" value="REC"/>
    <property type="match status" value="2"/>
</dbReference>
<dbReference type="Pfam" id="PF13185">
    <property type="entry name" value="GAF_2"/>
    <property type="match status" value="1"/>
</dbReference>
<dbReference type="InterPro" id="IPR005467">
    <property type="entry name" value="His_kinase_dom"/>
</dbReference>
<dbReference type="OrthoDB" id="9790669at2"/>
<feature type="domain" description="Response regulatory" evidence="17">
    <location>
        <begin position="1783"/>
        <end position="1900"/>
    </location>
</feature>
<feature type="domain" description="HAMP" evidence="18">
    <location>
        <begin position="936"/>
        <end position="988"/>
    </location>
</feature>
<accession>A0A410X412</accession>
<feature type="modified residue" description="4-aspartylphosphate" evidence="14">
    <location>
        <position position="1833"/>
    </location>
</feature>
<organism evidence="19 20">
    <name type="scientific">Paenibacillus chitinolyticus</name>
    <dbReference type="NCBI Taxonomy" id="79263"/>
    <lineage>
        <taxon>Bacteria</taxon>
        <taxon>Bacillati</taxon>
        <taxon>Bacillota</taxon>
        <taxon>Bacilli</taxon>
        <taxon>Bacillales</taxon>
        <taxon>Paenibacillaceae</taxon>
        <taxon>Paenibacillus</taxon>
    </lineage>
</organism>
<dbReference type="SUPFAM" id="SSF47384">
    <property type="entry name" value="Homodimeric domain of signal transducing histidine kinase"/>
    <property type="match status" value="1"/>
</dbReference>
<dbReference type="GO" id="GO:0005886">
    <property type="term" value="C:plasma membrane"/>
    <property type="evidence" value="ECO:0007669"/>
    <property type="project" value="UniProtKB-SubCell"/>
</dbReference>
<keyword evidence="6 14" id="KW-0597">Phosphoprotein</keyword>
<feature type="domain" description="HAMP" evidence="18">
    <location>
        <begin position="568"/>
        <end position="620"/>
    </location>
</feature>
<dbReference type="PRINTS" id="PR00344">
    <property type="entry name" value="BCTRLSENSOR"/>
</dbReference>
<evidence type="ECO:0000256" key="4">
    <source>
        <dbReference type="ARBA" id="ARBA00012438"/>
    </source>
</evidence>
<keyword evidence="10" id="KW-0067">ATP-binding</keyword>
<dbReference type="CDD" id="cd22249">
    <property type="entry name" value="UDM1_RNF168_RNF169-like"/>
    <property type="match status" value="1"/>
</dbReference>
<feature type="domain" description="HAMP" evidence="18">
    <location>
        <begin position="660"/>
        <end position="712"/>
    </location>
</feature>
<dbReference type="InterPro" id="IPR001789">
    <property type="entry name" value="Sig_transdc_resp-reg_receiver"/>
</dbReference>
<dbReference type="Proteomes" id="UP000288943">
    <property type="component" value="Chromosome"/>
</dbReference>
<dbReference type="GeneID" id="95378719"/>
<evidence type="ECO:0000256" key="3">
    <source>
        <dbReference type="ARBA" id="ARBA00006402"/>
    </source>
</evidence>
<dbReference type="PROSITE" id="PS50110">
    <property type="entry name" value="RESPONSE_REGULATORY"/>
    <property type="match status" value="3"/>
</dbReference>
<dbReference type="SMART" id="SM00387">
    <property type="entry name" value="HATPase_c"/>
    <property type="match status" value="1"/>
</dbReference>
<keyword evidence="11" id="KW-0902">Two-component regulatory system</keyword>
<dbReference type="Gene3D" id="1.10.287.130">
    <property type="match status" value="1"/>
</dbReference>
<dbReference type="FunFam" id="1.20.120.1530:FF:000002">
    <property type="entry name" value="Two-component osmosensing histidine kinase"/>
    <property type="match status" value="6"/>
</dbReference>
<keyword evidence="5" id="KW-1003">Cell membrane</keyword>
<evidence type="ECO:0000256" key="12">
    <source>
        <dbReference type="ARBA" id="ARBA00023136"/>
    </source>
</evidence>
<dbReference type="CDD" id="cd00082">
    <property type="entry name" value="HisKA"/>
    <property type="match status" value="1"/>
</dbReference>
<gene>
    <name evidence="19" type="ORF">PC41400_28420</name>
</gene>
<feature type="domain" description="HAMP" evidence="18">
    <location>
        <begin position="103"/>
        <end position="160"/>
    </location>
</feature>
<dbReference type="InterPro" id="IPR003660">
    <property type="entry name" value="HAMP_dom"/>
</dbReference>
<dbReference type="Gene3D" id="3.30.565.10">
    <property type="entry name" value="Histidine kinase-like ATPase, C-terminal domain"/>
    <property type="match status" value="1"/>
</dbReference>
<dbReference type="CDD" id="cd00156">
    <property type="entry name" value="REC"/>
    <property type="match status" value="1"/>
</dbReference>
<dbReference type="SMART" id="SM00065">
    <property type="entry name" value="GAF"/>
    <property type="match status" value="1"/>
</dbReference>
<dbReference type="InterPro" id="IPR011006">
    <property type="entry name" value="CheY-like_superfamily"/>
</dbReference>
<feature type="domain" description="HAMP" evidence="18">
    <location>
        <begin position="200"/>
        <end position="252"/>
    </location>
</feature>
<evidence type="ECO:0000259" key="16">
    <source>
        <dbReference type="PROSITE" id="PS50109"/>
    </source>
</evidence>
<evidence type="ECO:0000256" key="11">
    <source>
        <dbReference type="ARBA" id="ARBA00023012"/>
    </source>
</evidence>
<evidence type="ECO:0000256" key="2">
    <source>
        <dbReference type="ARBA" id="ARBA00004651"/>
    </source>
</evidence>
<keyword evidence="7" id="KW-0808">Transferase</keyword>
<dbReference type="Pfam" id="PF02518">
    <property type="entry name" value="HATPase_c"/>
    <property type="match status" value="1"/>
</dbReference>
<feature type="domain" description="HAMP" evidence="18">
    <location>
        <begin position="292"/>
        <end position="344"/>
    </location>
</feature>
<evidence type="ECO:0000256" key="10">
    <source>
        <dbReference type="ARBA" id="ARBA00022840"/>
    </source>
</evidence>
<feature type="domain" description="HAMP" evidence="18">
    <location>
        <begin position="384"/>
        <end position="436"/>
    </location>
</feature>
<dbReference type="InterPro" id="IPR003018">
    <property type="entry name" value="GAF"/>
</dbReference>
<dbReference type="PANTHER" id="PTHR45339:SF1">
    <property type="entry name" value="HYBRID SIGNAL TRANSDUCTION HISTIDINE KINASE J"/>
    <property type="match status" value="1"/>
</dbReference>
<dbReference type="GO" id="GO:0000155">
    <property type="term" value="F:phosphorelay sensor kinase activity"/>
    <property type="evidence" value="ECO:0007669"/>
    <property type="project" value="InterPro"/>
</dbReference>
<dbReference type="RefSeq" id="WP_042234283.1">
    <property type="nucleotide sequence ID" value="NZ_CP026520.1"/>
</dbReference>
<dbReference type="SUPFAM" id="SSF55874">
    <property type="entry name" value="ATPase domain of HSP90 chaperone/DNA topoisomerase II/histidine kinase"/>
    <property type="match status" value="1"/>
</dbReference>
<evidence type="ECO:0000256" key="8">
    <source>
        <dbReference type="ARBA" id="ARBA00022741"/>
    </source>
</evidence>
<feature type="domain" description="HAMP" evidence="18">
    <location>
        <begin position="844"/>
        <end position="896"/>
    </location>
</feature>
<dbReference type="Gene3D" id="3.30.450.40">
    <property type="match status" value="1"/>
</dbReference>
<dbReference type="InterPro" id="IPR029016">
    <property type="entry name" value="GAF-like_dom_sf"/>
</dbReference>
<dbReference type="FunFam" id="3.30.565.10:FF:000010">
    <property type="entry name" value="Sensor histidine kinase RcsC"/>
    <property type="match status" value="1"/>
</dbReference>
<keyword evidence="8" id="KW-0547">Nucleotide-binding</keyword>
<reference evidence="19 20" key="1">
    <citation type="submission" date="2018-01" db="EMBL/GenBank/DDBJ databases">
        <title>The whole genome sequencing and assembly of Paenibacillus chitinolyticus KCCM 41400 strain.</title>
        <authorList>
            <person name="Kim J.-Y."/>
            <person name="Park M.-K."/>
            <person name="Lee Y.-J."/>
            <person name="Yi H."/>
            <person name="Bahn Y.-S."/>
            <person name="Kim J.F."/>
            <person name="Lee D.-W."/>
        </authorList>
    </citation>
    <scope>NUCLEOTIDE SEQUENCE [LARGE SCALE GENOMIC DNA]</scope>
    <source>
        <strain evidence="19 20">KCCM 41400</strain>
    </source>
</reference>
<dbReference type="Gene3D" id="3.40.50.2300">
    <property type="match status" value="3"/>
</dbReference>
<proteinExistence type="inferred from homology"/>
<feature type="domain" description="HAMP" evidence="18">
    <location>
        <begin position="476"/>
        <end position="528"/>
    </location>
</feature>
<feature type="domain" description="Histidine kinase" evidence="16">
    <location>
        <begin position="1233"/>
        <end position="1466"/>
    </location>
</feature>
<dbReference type="Pfam" id="PF18947">
    <property type="entry name" value="HAMP_2"/>
    <property type="match status" value="4"/>
</dbReference>
<dbReference type="SUPFAM" id="SSF58104">
    <property type="entry name" value="Methyl-accepting chemotaxis protein (MCP) signaling domain"/>
    <property type="match status" value="3"/>
</dbReference>
<name>A0A410X412_9BACL</name>
<evidence type="ECO:0000313" key="19">
    <source>
        <dbReference type="EMBL" id="QAV21383.1"/>
    </source>
</evidence>
<comment type="similarity">
    <text evidence="3">In the N-terminal section; belongs to the phytochrome family.</text>
</comment>
<dbReference type="SUPFAM" id="SSF52172">
    <property type="entry name" value="CheY-like"/>
    <property type="match status" value="3"/>
</dbReference>
<dbReference type="PROSITE" id="PS50109">
    <property type="entry name" value="HIS_KIN"/>
    <property type="match status" value="1"/>
</dbReference>
<evidence type="ECO:0000259" key="17">
    <source>
        <dbReference type="PROSITE" id="PS50110"/>
    </source>
</evidence>
<feature type="domain" description="Response regulatory" evidence="17">
    <location>
        <begin position="1637"/>
        <end position="1754"/>
    </location>
</feature>
<evidence type="ECO:0000256" key="6">
    <source>
        <dbReference type="ARBA" id="ARBA00022553"/>
    </source>
</evidence>
<dbReference type="SMART" id="SM00388">
    <property type="entry name" value="HisKA"/>
    <property type="match status" value="1"/>
</dbReference>
<dbReference type="CDD" id="cd06225">
    <property type="entry name" value="HAMP"/>
    <property type="match status" value="10"/>
</dbReference>
<dbReference type="GO" id="GO:0005524">
    <property type="term" value="F:ATP binding"/>
    <property type="evidence" value="ECO:0007669"/>
    <property type="project" value="UniProtKB-KW"/>
</dbReference>
<evidence type="ECO:0000256" key="15">
    <source>
        <dbReference type="SAM" id="Coils"/>
    </source>
</evidence>
<evidence type="ECO:0000256" key="13">
    <source>
        <dbReference type="ARBA" id="ARBA00074306"/>
    </source>
</evidence>
<dbReference type="Pfam" id="PF00672">
    <property type="entry name" value="HAMP"/>
    <property type="match status" value="6"/>
</dbReference>
<feature type="coiled-coil region" evidence="15">
    <location>
        <begin position="1154"/>
        <end position="1223"/>
    </location>
</feature>
<keyword evidence="15" id="KW-0175">Coiled coil</keyword>
<dbReference type="InterPro" id="IPR003661">
    <property type="entry name" value="HisK_dim/P_dom"/>
</dbReference>
<feature type="modified residue" description="4-aspartylphosphate" evidence="14">
    <location>
        <position position="1686"/>
    </location>
</feature>
<dbReference type="InterPro" id="IPR004358">
    <property type="entry name" value="Sig_transdc_His_kin-like_C"/>
</dbReference>
<evidence type="ECO:0000256" key="7">
    <source>
        <dbReference type="ARBA" id="ARBA00022679"/>
    </source>
</evidence>
<evidence type="ECO:0000256" key="1">
    <source>
        <dbReference type="ARBA" id="ARBA00000085"/>
    </source>
</evidence>
<evidence type="ECO:0000313" key="20">
    <source>
        <dbReference type="Proteomes" id="UP000288943"/>
    </source>
</evidence>
<dbReference type="SMART" id="SM00304">
    <property type="entry name" value="HAMP"/>
    <property type="match status" value="10"/>
</dbReference>
<evidence type="ECO:0000256" key="5">
    <source>
        <dbReference type="ARBA" id="ARBA00022475"/>
    </source>
</evidence>
<dbReference type="EC" id="2.7.13.3" evidence="4"/>
<dbReference type="KEGG" id="pchi:PC41400_28420"/>
<comment type="catalytic activity">
    <reaction evidence="1">
        <text>ATP + protein L-histidine = ADP + protein N-phospho-L-histidine.</text>
        <dbReference type="EC" id="2.7.13.3"/>
    </reaction>
</comment>
<dbReference type="PANTHER" id="PTHR45339">
    <property type="entry name" value="HYBRID SIGNAL TRANSDUCTION HISTIDINE KINASE J"/>
    <property type="match status" value="1"/>
</dbReference>
<evidence type="ECO:0000256" key="9">
    <source>
        <dbReference type="ARBA" id="ARBA00022777"/>
    </source>
</evidence>
<dbReference type="PROSITE" id="PS50885">
    <property type="entry name" value="HAMP"/>
    <property type="match status" value="10"/>
</dbReference>
<dbReference type="CDD" id="cd16922">
    <property type="entry name" value="HATPase_EvgS-ArcB-TorS-like"/>
    <property type="match status" value="1"/>
</dbReference>
<dbReference type="InterPro" id="IPR003594">
    <property type="entry name" value="HATPase_dom"/>
</dbReference>
<dbReference type="Gene3D" id="1.20.120.1530">
    <property type="match status" value="6"/>
</dbReference>
<dbReference type="InterPro" id="IPR036097">
    <property type="entry name" value="HisK_dim/P_sf"/>
</dbReference>
<comment type="subcellular location">
    <subcellularLocation>
        <location evidence="2">Cell membrane</location>
        <topology evidence="2">Multi-pass membrane protein</topology>
    </subcellularLocation>
</comment>
<keyword evidence="9 19" id="KW-0418">Kinase</keyword>
<protein>
    <recommendedName>
        <fullName evidence="13">Circadian input-output histidine kinase CikA</fullName>
        <ecNumber evidence="4">2.7.13.3</ecNumber>
    </recommendedName>
</protein>
<feature type="modified residue" description="4-aspartylphosphate" evidence="14">
    <location>
        <position position="1564"/>
    </location>
</feature>